<reference evidence="15 16" key="1">
    <citation type="submission" date="2020-08" db="EMBL/GenBank/DDBJ databases">
        <authorList>
            <person name="Koutsovoulos G."/>
            <person name="Danchin GJ E."/>
        </authorList>
    </citation>
    <scope>NUCLEOTIDE SEQUENCE [LARGE SCALE GENOMIC DNA]</scope>
</reference>
<dbReference type="Pfam" id="PF07225">
    <property type="entry name" value="NDUF_B4"/>
    <property type="match status" value="1"/>
</dbReference>
<name>A0A6V7YAD8_MELEN</name>
<sequence>MRLALRLSRPAPNQNLKNPRLWQDPVYGYYETHGKMEFFAWKNQYNCLMMKKKSCVVALSILKKEYFRREYNPHTFKYKQGIILDPAMFRWYAADMTQMEYMRLTPRSLFMYAGITMLAFWLITKLGVISMEKDSDDCLTGEMLWWDRYRNRFEFVGGNAPPRQVLHAHC</sequence>
<evidence type="ECO:0000256" key="8">
    <source>
        <dbReference type="ARBA" id="ARBA00022982"/>
    </source>
</evidence>
<evidence type="ECO:0000256" key="5">
    <source>
        <dbReference type="ARBA" id="ARBA00022660"/>
    </source>
</evidence>
<dbReference type="Proteomes" id="UP000580250">
    <property type="component" value="Unassembled WGS sequence"/>
</dbReference>
<evidence type="ECO:0000256" key="6">
    <source>
        <dbReference type="ARBA" id="ARBA00022692"/>
    </source>
</evidence>
<comment type="subcellular location">
    <subcellularLocation>
        <location evidence="1">Mitochondrion inner membrane</location>
        <topology evidence="1">Single-pass membrane protein</topology>
    </subcellularLocation>
</comment>
<dbReference type="PANTHER" id="PTHR15469">
    <property type="entry name" value="NADH-UBIQUINONE OXIDOREDUCTASE B15 SUBUNIT"/>
    <property type="match status" value="1"/>
</dbReference>
<dbReference type="PANTHER" id="PTHR15469:SF0">
    <property type="entry name" value="NADH DEHYDROGENASE [UBIQUINONE] 1 BETA SUBCOMPLEX SUBUNIT 4"/>
    <property type="match status" value="1"/>
</dbReference>
<dbReference type="OrthoDB" id="5818798at2759"/>
<proteinExistence type="inferred from homology"/>
<keyword evidence="7" id="KW-0999">Mitochondrion inner membrane</keyword>
<keyword evidence="6 14" id="KW-0812">Transmembrane</keyword>
<evidence type="ECO:0000256" key="9">
    <source>
        <dbReference type="ARBA" id="ARBA00022989"/>
    </source>
</evidence>
<gene>
    <name evidence="15" type="ORF">MENT_LOCUS62596</name>
</gene>
<feature type="transmembrane region" description="Helical" evidence="14">
    <location>
        <begin position="109"/>
        <end position="129"/>
    </location>
</feature>
<evidence type="ECO:0000256" key="4">
    <source>
        <dbReference type="ARBA" id="ARBA00022448"/>
    </source>
</evidence>
<keyword evidence="10" id="KW-0496">Mitochondrion</keyword>
<keyword evidence="5" id="KW-0679">Respiratory chain</keyword>
<accession>A0A6V7YAD8</accession>
<evidence type="ECO:0000256" key="7">
    <source>
        <dbReference type="ARBA" id="ARBA00022792"/>
    </source>
</evidence>
<keyword evidence="11 14" id="KW-0472">Membrane</keyword>
<keyword evidence="9 14" id="KW-1133">Transmembrane helix</keyword>
<comment type="similarity">
    <text evidence="2">Belongs to the complex I NDUFB4 subunit family.</text>
</comment>
<evidence type="ECO:0000256" key="1">
    <source>
        <dbReference type="ARBA" id="ARBA00004434"/>
    </source>
</evidence>
<dbReference type="AlphaFoldDB" id="A0A6V7YAD8"/>
<evidence type="ECO:0000256" key="10">
    <source>
        <dbReference type="ARBA" id="ARBA00023128"/>
    </source>
</evidence>
<evidence type="ECO:0000256" key="2">
    <source>
        <dbReference type="ARBA" id="ARBA00007260"/>
    </source>
</evidence>
<comment type="caution">
    <text evidence="15">The sequence shown here is derived from an EMBL/GenBank/DDBJ whole genome shotgun (WGS) entry which is preliminary data.</text>
</comment>
<evidence type="ECO:0000256" key="14">
    <source>
        <dbReference type="SAM" id="Phobius"/>
    </source>
</evidence>
<evidence type="ECO:0000256" key="11">
    <source>
        <dbReference type="ARBA" id="ARBA00023136"/>
    </source>
</evidence>
<dbReference type="InterPro" id="IPR009866">
    <property type="entry name" value="NADH_UbQ_OxRdtase_NDUFB4_su"/>
</dbReference>
<evidence type="ECO:0000313" key="15">
    <source>
        <dbReference type="EMBL" id="CAD2208538.1"/>
    </source>
</evidence>
<organism evidence="15 16">
    <name type="scientific">Meloidogyne enterolobii</name>
    <name type="common">Root-knot nematode worm</name>
    <name type="synonym">Meloidogyne mayaguensis</name>
    <dbReference type="NCBI Taxonomy" id="390850"/>
    <lineage>
        <taxon>Eukaryota</taxon>
        <taxon>Metazoa</taxon>
        <taxon>Ecdysozoa</taxon>
        <taxon>Nematoda</taxon>
        <taxon>Chromadorea</taxon>
        <taxon>Rhabditida</taxon>
        <taxon>Tylenchina</taxon>
        <taxon>Tylenchomorpha</taxon>
        <taxon>Tylenchoidea</taxon>
        <taxon>Meloidogynidae</taxon>
        <taxon>Meloidogyninae</taxon>
        <taxon>Meloidogyne</taxon>
    </lineage>
</organism>
<evidence type="ECO:0000256" key="13">
    <source>
        <dbReference type="ARBA" id="ARBA00030987"/>
    </source>
</evidence>
<dbReference type="EMBL" id="CAJEWN010003770">
    <property type="protein sequence ID" value="CAD2208538.1"/>
    <property type="molecule type" value="Genomic_DNA"/>
</dbReference>
<evidence type="ECO:0000256" key="12">
    <source>
        <dbReference type="ARBA" id="ARBA00030212"/>
    </source>
</evidence>
<keyword evidence="4" id="KW-0813">Transport</keyword>
<dbReference type="GO" id="GO:0005743">
    <property type="term" value="C:mitochondrial inner membrane"/>
    <property type="evidence" value="ECO:0007669"/>
    <property type="project" value="UniProtKB-SubCell"/>
</dbReference>
<protein>
    <recommendedName>
        <fullName evidence="3">NADH dehydrogenase [ubiquinone] 1 beta subcomplex subunit 4</fullName>
    </recommendedName>
    <alternativeName>
        <fullName evidence="12">Complex I-B15</fullName>
    </alternativeName>
    <alternativeName>
        <fullName evidence="13">NADH-ubiquinone oxidoreductase B15 subunit</fullName>
    </alternativeName>
</protein>
<evidence type="ECO:0000313" key="16">
    <source>
        <dbReference type="Proteomes" id="UP000580250"/>
    </source>
</evidence>
<evidence type="ECO:0000256" key="3">
    <source>
        <dbReference type="ARBA" id="ARBA00018681"/>
    </source>
</evidence>
<keyword evidence="8" id="KW-0249">Electron transport</keyword>